<dbReference type="eggNOG" id="ENOG502QQ4Q">
    <property type="taxonomic scope" value="Eukaryota"/>
</dbReference>
<feature type="region of interest" description="Disordered" evidence="1">
    <location>
        <begin position="1437"/>
        <end position="1457"/>
    </location>
</feature>
<dbReference type="HOGENOM" id="CLU_008435_0_0_1"/>
<dbReference type="EMBL" id="ADFV01072391">
    <property type="status" value="NOT_ANNOTATED_CDS"/>
    <property type="molecule type" value="Genomic_DNA"/>
</dbReference>
<dbReference type="SUPFAM" id="SSF47576">
    <property type="entry name" value="Calponin-homology domain, CH-domain"/>
    <property type="match status" value="1"/>
</dbReference>
<reference evidence="3" key="2">
    <citation type="submission" date="2025-08" db="UniProtKB">
        <authorList>
            <consortium name="Ensembl"/>
        </authorList>
    </citation>
    <scope>IDENTIFICATION</scope>
</reference>
<dbReference type="Ensembl" id="ENSNLET00000000450.2">
    <property type="protein sequence ID" value="ENSNLEP00000000423.2"/>
    <property type="gene ID" value="ENSNLEG00000000347.2"/>
</dbReference>
<dbReference type="InterPro" id="IPR036872">
    <property type="entry name" value="CH_dom_sf"/>
</dbReference>
<feature type="region of interest" description="Disordered" evidence="1">
    <location>
        <begin position="2006"/>
        <end position="2030"/>
    </location>
</feature>
<dbReference type="EMBL" id="ADFV01072392">
    <property type="status" value="NOT_ANNOTATED_CDS"/>
    <property type="molecule type" value="Genomic_DNA"/>
</dbReference>
<dbReference type="Pfam" id="PF26579">
    <property type="entry name" value="Ig_CFAP47"/>
    <property type="match status" value="1"/>
</dbReference>
<accession>G1QHN6</accession>
<dbReference type="InterPro" id="IPR013783">
    <property type="entry name" value="Ig-like_fold"/>
</dbReference>
<sequence length="2993" mass="340021">MNTQRGSLVRRDMDSSGRDMQLRVISAEMKFLDTMAGRVYRLPITVHNLCRWNQKIRFKEPMKPQFKLMLTILDKELASGLQMTAMVEYHPDKDEDTFDRLLISTENKTTEFPLIGLIPSCQLEIESVVNFGTLIANSKVYSKEITITNHGKAPGIFKAEYHGQLPILIFPTSGIVDAKSSMVIKVDFCADQPRIVDEEAKVILQGQPEMLLSIKAHVVEQIIELLNMSSDRRLECIHFGPVFFGSSKIKHARICNNSPEPINWVAIMQDDAVGEELGTDTRQRTDIALNNLTYTRKIKNMDTTPIISCLPNEGTLQPYQKTVITFCFTPKLMADSKKDIGPSNRQDYALFLRFESVGSKDGFLRDDDYKTIKSERFQKMELALTGTGLPVLLQFDPGPVLNFKPCFMGERSEIQCIIKNQCELLPVTYHFKKTANFEIDPVKGKINGGGMVAVMCSFVPHQLGIFKVKQVIEIIGLVAEEDLQSLSVKSFHHVYLVFNSTCKASTKKVVMNCDPGILPPIRNPKGKFVVKDLAKRKNYAPVAMLQSAMTRTHNHRSCEEPVKDVLLAFPNDRAATIRSKDHHKHFRPIFPKVPRFNYVNHDFAYTIFEKQQKKLHENYYAMYLKYLRRVRLQKKQAERERMYSYDDTDIGLEPGSGLKSPSLSEAEIEEELSSAANSVRANRLLTTRSMASQEEESVRRKVLKGLKSEPSTPQEKHDCSLILTPKQIHQVIVGPSVLNFGNICVNSPNTHLLHVINMLPMHVLLQLDTDLEELQKTNQFSYVIPPTSSTYISLVFESPTIGKFWKSFTFTVNNIPSGHILVMAVVQLVTLELSSNELVLRPRGFFMKTCFRGTVRLYNRQNCCAQFQWEPVNTGRGIAFSICPPKGTVEAYSSLECEVTWQQGFSSPEKGEFILHVFQGNTLKLKCVAHLGRTKVLLLQSRILFSNCPQGLTTWRKAILQNVGQNHAYFKVCSQSLLPIINIIPSQGIVPFGGITVLNISCKPTVAEKFDTRAKVSIRHANAIDLRIGGSAEIADVEINPDVFNFSGAYVGGTQIIPFVIKNKGITRARVEFNLKDFPDFSMDLKDKSEEFKDPAVPYIYSLELEENTSLECSITFSPKEVKVVEFIIQVQINFFESSKLYTKYLSSSPSNPKTVPLIRPCYVQATALQSPLNLPSTKFVFEIPLHEMNPNNKVTKTQNLVLYNITKHHVTWTLDLSNTGKLFKDGTFKFSVLNGILRPNEKYNVSISFCPNHPGKYTADIPMLLNCIPVCYRILCLTGEVKSAELLFDPPLIFFTPVPLDATTVVDINILPQNYFRNSTLCVQIPTVRLLDGEEIHPLSVKFPKGRVIPGSHSGINDKLTCHLSFKSSKPVSFFTNLLFCDDRKNWFSLPVTATAENCILTIYPYMAIHLDKQNIILKNDKDEYLKKTRDGVLPPYQDAKSPSPASIKKTNTTSKFNDAEPAKRNLFIGVEVLPENLHLDESETSKEDDGSMEKEKYEQFLSLEEGTKAHYFFEKVVNAAQTWFSLFGWPEGPHSFSIPETIRRDVYKMQFYSSTSPPPKFSRQNDFSKYNKTIYDVLLHLSGKMPPGINSSQSLPVDNHEKRVIQLHLQHSSLLDFLNAQGGCISHVLPEFLLEPEDYKRWIEIMSSTNTMPVSSCTPKKKCSIVIEMSKFEAWSKRAWTDVFLQIYKVLVLSHVVPYCSNNMPPICVQNTPKVNPSFASSNIYSDSERILLSWMNINYENTRHVIWKNCHKDVIPSERLIINFDKDLSDGLVFATQLGAYCPFLIESHFINMYTRPKSPEEYLHNCLIIVNTLYEIDFDMEIQATDICDPNPILMLMLCVYMYERLPTYLPKKVVSFECTLHDTVLNKILLKNPSSRNLVYNARIVGRDAADFSLSQEGNVVTISPRNEIIVTLKFTSRFIRPAEASLLLISKPKNAARGITMTFALKGKVLHFEAIDIIKCESPCYQLQEVTVNMKNPFHTAEDFSVILVESSTFVSSPTKLTESRQYPKHDDDMSSSGSDTDQGCCDSSNVLHTSIKSTFLREFFCSMHTVHLGVKGTSSLELRFLPFNMHVRYCVIILSNKKIGQLIYVAEGKGMTPLPSSCLPVNTSSSLVYYSSTREEGPNKKYPVLYLKGKSHQILYVDLKLPMTNEAKEKALAFAAQQQMSSIEYERRLITGTLESSSIRVAIALLGLTKIETLMLFHTSKLRKPKTISYTTEVSLPEYFYIPEKIYIPQIPEPQVLKLSKTKVTTDLPIVWGNPQITVYPYKEILYLIHVRPWKRGILKGRITFSTTRRKHDDYEKYRDQDQAFSCLDSTAERSSILNGAATYGNFNNLRFWYNLEIHSTPGPPIEIMEMTCIALDSTYIEIPLSNPKDRVLHLDVQLTSAALNGDNEITLSPRKCTKYMVWYSPATTGYSDESVIFQPEMAEEFWYLLKLTIELPKPTTMPEIQCDLGKHVTQIIPLVNRTHETLKLQATNSNPENFVLDINRKSQLIISPHSTTELRVVFYPSALGRADHQACINFYCTQFTEWKFYLSGVGLFPQPLDTERITTCIGLQSTTVILFKNPTMEDVLIHVTLTSVERPRNLVIDHCWDSFIYESSAFRLSSPSEIQGIALPPKGNIDISLLFIPQIMKLHKTMVIIEMKKANGKYWPIDNFDELDIGFKSIMGINSEEIQAIHWIYPIVGLPQAPPPKSPPVVIQCQSRKWAEEKVEIILNAGFFRHSLTPDLTEVLVIPKRNSHNFCEDPNEIPKIHEFECEIQFESEAMKSKLESCVALYMIEKSYDITAKRITFIFNLVFTPKKPLRSHITLKIECVTEGIWKFPIMLIATEPDTDAVIDIEGVSLFKESVFEFRLKSQTRNPEPFTAHFLPGSDLEFFVKPQAGELLPFNTNGTLITVGFKPKMSCRKYKATLVIQTEEMYWKYEINGLFPTTVPPKNAKAKIDATHKTHDNMPVRPRNFVRENTKLIRTGVSSPIKGAPLVKKNQ</sequence>
<evidence type="ECO:0000259" key="2">
    <source>
        <dbReference type="PROSITE" id="PS50021"/>
    </source>
</evidence>
<dbReference type="EMBL" id="ADFV01072389">
    <property type="status" value="NOT_ANNOTATED_CDS"/>
    <property type="molecule type" value="Genomic_DNA"/>
</dbReference>
<dbReference type="InterPro" id="IPR058952">
    <property type="entry name" value="Ig_CFAP47"/>
</dbReference>
<dbReference type="GO" id="GO:0005929">
    <property type="term" value="C:cilium"/>
    <property type="evidence" value="ECO:0007669"/>
    <property type="project" value="UniProtKB-SubCell"/>
</dbReference>
<evidence type="ECO:0000313" key="3">
    <source>
        <dbReference type="Ensembl" id="ENSNLEP00000000423.2"/>
    </source>
</evidence>
<dbReference type="Gene3D" id="1.10.418.10">
    <property type="entry name" value="Calponin-like domain"/>
    <property type="match status" value="1"/>
</dbReference>
<dbReference type="OMA" id="PMTNEAK"/>
<dbReference type="GO" id="GO:0007288">
    <property type="term" value="P:sperm axoneme assembly"/>
    <property type="evidence" value="ECO:0007669"/>
    <property type="project" value="Ensembl"/>
</dbReference>
<dbReference type="InParanoid" id="G1QHN6"/>
<dbReference type="Gene3D" id="2.60.40.10">
    <property type="entry name" value="Immunoglobulins"/>
    <property type="match status" value="6"/>
</dbReference>
<dbReference type="Pfam" id="PF24529">
    <property type="entry name" value="CFAP47"/>
    <property type="match status" value="1"/>
</dbReference>
<dbReference type="PANTHER" id="PTHR45912:SF3">
    <property type="entry name" value="CILIA- AND FLAGELLA-ASSOCIATED PROTEIN 47"/>
    <property type="match status" value="1"/>
</dbReference>
<gene>
    <name evidence="3" type="primary">CFAP47</name>
    <name evidence="3" type="synonym">LOC100594975</name>
</gene>
<dbReference type="GO" id="GO:0120212">
    <property type="term" value="C:sperm head-tail coupling apparatus"/>
    <property type="evidence" value="ECO:0007669"/>
    <property type="project" value="Ensembl"/>
</dbReference>
<dbReference type="PANTHER" id="PTHR45912">
    <property type="entry name" value="CILIA- AND FLAGELLA-ASSOCIATED PROTEIN 47"/>
    <property type="match status" value="1"/>
</dbReference>
<dbReference type="Proteomes" id="UP000001073">
    <property type="component" value="Chromosome X"/>
</dbReference>
<evidence type="ECO:0000256" key="1">
    <source>
        <dbReference type="SAM" id="MobiDB-lite"/>
    </source>
</evidence>
<reference evidence="3 4" key="1">
    <citation type="submission" date="2012-10" db="EMBL/GenBank/DDBJ databases">
        <authorList>
            <consortium name="Gibbon Genome Sequencing Consortium"/>
        </authorList>
    </citation>
    <scope>NUCLEOTIDE SEQUENCE [LARGE SCALE GENOMIC DNA]</scope>
</reference>
<name>G1QHN6_NOMLE</name>
<keyword evidence="4" id="KW-1185">Reference proteome</keyword>
<dbReference type="EMBL" id="ADFV01072390">
    <property type="status" value="NOT_ANNOTATED_CDS"/>
    <property type="molecule type" value="Genomic_DNA"/>
</dbReference>
<dbReference type="FunCoup" id="G1QHN6">
    <property type="interactions" value="67"/>
</dbReference>
<dbReference type="PROSITE" id="PS50021">
    <property type="entry name" value="CH"/>
    <property type="match status" value="1"/>
</dbReference>
<feature type="compositionally biased region" description="Basic and acidic residues" evidence="1">
    <location>
        <begin position="2008"/>
        <end position="2019"/>
    </location>
</feature>
<proteinExistence type="predicted"/>
<protein>
    <submittedName>
        <fullName evidence="3">Cilia and flagella associated protein 47</fullName>
    </submittedName>
</protein>
<evidence type="ECO:0000313" key="4">
    <source>
        <dbReference type="Proteomes" id="UP000001073"/>
    </source>
</evidence>
<dbReference type="InterPro" id="IPR001715">
    <property type="entry name" value="CH_dom"/>
</dbReference>
<feature type="domain" description="Calponin-homology (CH)" evidence="2">
    <location>
        <begin position="1728"/>
        <end position="1851"/>
    </location>
</feature>
<dbReference type="InterPro" id="IPR056343">
    <property type="entry name" value="CFAP47_dom"/>
</dbReference>
<dbReference type="GeneTree" id="ENSGT00940000163202"/>
<organism evidence="3 4">
    <name type="scientific">Nomascus leucogenys</name>
    <name type="common">Northern white-cheeked gibbon</name>
    <name type="synonym">Hylobates leucogenys</name>
    <dbReference type="NCBI Taxonomy" id="61853"/>
    <lineage>
        <taxon>Eukaryota</taxon>
        <taxon>Metazoa</taxon>
        <taxon>Chordata</taxon>
        <taxon>Craniata</taxon>
        <taxon>Vertebrata</taxon>
        <taxon>Euteleostomi</taxon>
        <taxon>Mammalia</taxon>
        <taxon>Eutheria</taxon>
        <taxon>Euarchontoglires</taxon>
        <taxon>Primates</taxon>
        <taxon>Haplorrhini</taxon>
        <taxon>Catarrhini</taxon>
        <taxon>Hylobatidae</taxon>
        <taxon>Nomascus</taxon>
    </lineage>
</organism>
<dbReference type="GO" id="GO:0005737">
    <property type="term" value="C:cytoplasm"/>
    <property type="evidence" value="ECO:0007669"/>
    <property type="project" value="UniProtKB-SubCell"/>
</dbReference>
<reference evidence="3" key="3">
    <citation type="submission" date="2025-09" db="UniProtKB">
        <authorList>
            <consortium name="Ensembl"/>
        </authorList>
    </citation>
    <scope>IDENTIFICATION</scope>
</reference>